<reference evidence="18" key="1">
    <citation type="submission" date="2018-06" db="EMBL/GenBank/DDBJ databases">
        <authorList>
            <person name="Guldener U."/>
        </authorList>
    </citation>
    <scope>NUCLEOTIDE SEQUENCE [LARGE SCALE GENOMIC DNA]</scope>
    <source>
        <strain evidence="18">UTAD17</strain>
    </source>
</reference>
<dbReference type="Pfam" id="PF00211">
    <property type="entry name" value="Guanylate_cyc"/>
    <property type="match status" value="1"/>
</dbReference>
<dbReference type="Pfam" id="PF13855">
    <property type="entry name" value="LRR_8"/>
    <property type="match status" value="2"/>
</dbReference>
<feature type="compositionally biased region" description="Basic and acidic residues" evidence="13">
    <location>
        <begin position="317"/>
        <end position="328"/>
    </location>
</feature>
<comment type="catalytic activity">
    <reaction evidence="1">
        <text>ATP = 3',5'-cyclic AMP + diphosphate</text>
        <dbReference type="Rhea" id="RHEA:15389"/>
        <dbReference type="ChEBI" id="CHEBI:30616"/>
        <dbReference type="ChEBI" id="CHEBI:33019"/>
        <dbReference type="ChEBI" id="CHEBI:58165"/>
        <dbReference type="EC" id="4.6.1.1"/>
    </reaction>
</comment>
<dbReference type="InterPro" id="IPR032675">
    <property type="entry name" value="LRR_dom_sf"/>
</dbReference>
<feature type="compositionally biased region" description="Low complexity" evidence="13">
    <location>
        <begin position="22"/>
        <end position="36"/>
    </location>
</feature>
<dbReference type="Proteomes" id="UP000262825">
    <property type="component" value="Unassembled WGS sequence"/>
</dbReference>
<feature type="domain" description="Ras-associating" evidence="15">
    <location>
        <begin position="920"/>
        <end position="1012"/>
    </location>
</feature>
<comment type="similarity">
    <text evidence="2">Belongs to the adenylyl cyclase class-3 family.</text>
</comment>
<dbReference type="Pfam" id="PF00481">
    <property type="entry name" value="PP2C"/>
    <property type="match status" value="1"/>
</dbReference>
<feature type="compositionally biased region" description="Polar residues" evidence="13">
    <location>
        <begin position="263"/>
        <end position="292"/>
    </location>
</feature>
<feature type="compositionally biased region" description="Low complexity" evidence="13">
    <location>
        <begin position="428"/>
        <end position="446"/>
    </location>
</feature>
<dbReference type="GO" id="GO:0046872">
    <property type="term" value="F:metal ion binding"/>
    <property type="evidence" value="ECO:0007669"/>
    <property type="project" value="UniProtKB-KW"/>
</dbReference>
<dbReference type="InterPro" id="IPR001611">
    <property type="entry name" value="Leu-rich_rpt"/>
</dbReference>
<feature type="region of interest" description="Disordered" evidence="13">
    <location>
        <begin position="245"/>
        <end position="303"/>
    </location>
</feature>
<accession>A0A376B8K0</accession>
<keyword evidence="5" id="KW-0433">Leucine-rich repeat</keyword>
<dbReference type="Pfam" id="PF23010">
    <property type="entry name" value="RA_3"/>
    <property type="match status" value="1"/>
</dbReference>
<evidence type="ECO:0000313" key="18">
    <source>
        <dbReference type="Proteomes" id="UP000262825"/>
    </source>
</evidence>
<feature type="compositionally biased region" description="Polar residues" evidence="13">
    <location>
        <begin position="472"/>
        <end position="484"/>
    </location>
</feature>
<dbReference type="InterPro" id="IPR055071">
    <property type="entry name" value="RA_PHLPP-like"/>
</dbReference>
<evidence type="ECO:0000256" key="8">
    <source>
        <dbReference type="ARBA" id="ARBA00022842"/>
    </source>
</evidence>
<keyword evidence="10" id="KW-0456">Lyase</keyword>
<feature type="region of interest" description="Disordered" evidence="13">
    <location>
        <begin position="1"/>
        <end position="63"/>
    </location>
</feature>
<organism evidence="17 18">
    <name type="scientific">Saccharomycodes ludwigii</name>
    <dbReference type="NCBI Taxonomy" id="36035"/>
    <lineage>
        <taxon>Eukaryota</taxon>
        <taxon>Fungi</taxon>
        <taxon>Dikarya</taxon>
        <taxon>Ascomycota</taxon>
        <taxon>Saccharomycotina</taxon>
        <taxon>Saccharomycetes</taxon>
        <taxon>Saccharomycodales</taxon>
        <taxon>Saccharomycodaceae</taxon>
        <taxon>Saccharomycodes</taxon>
    </lineage>
</organism>
<dbReference type="SUPFAM" id="SSF55073">
    <property type="entry name" value="Nucleotide cyclase"/>
    <property type="match status" value="1"/>
</dbReference>
<dbReference type="CDD" id="cd17214">
    <property type="entry name" value="RA_CYR1_like"/>
    <property type="match status" value="1"/>
</dbReference>
<protein>
    <recommendedName>
        <fullName evidence="4">Adenylate cyclase</fullName>
        <ecNumber evidence="3">4.6.1.1</ecNumber>
    </recommendedName>
    <alternativeName>
        <fullName evidence="11">ATP pyrophosphate-lyase</fullName>
    </alternativeName>
    <alternativeName>
        <fullName evidence="12">Adenylyl cyclase</fullName>
    </alternativeName>
</protein>
<evidence type="ECO:0000256" key="11">
    <source>
        <dbReference type="ARBA" id="ARBA00032597"/>
    </source>
</evidence>
<feature type="compositionally biased region" description="Basic residues" evidence="13">
    <location>
        <begin position="662"/>
        <end position="674"/>
    </location>
</feature>
<dbReference type="InterPro" id="IPR050216">
    <property type="entry name" value="LRR_domain-containing"/>
</dbReference>
<dbReference type="Gene3D" id="3.30.70.1230">
    <property type="entry name" value="Nucleotide cyclase"/>
    <property type="match status" value="1"/>
</dbReference>
<feature type="compositionally biased region" description="Polar residues" evidence="13">
    <location>
        <begin position="640"/>
        <end position="649"/>
    </location>
</feature>
<feature type="region of interest" description="Disordered" evidence="13">
    <location>
        <begin position="211"/>
        <end position="231"/>
    </location>
</feature>
<evidence type="ECO:0000256" key="12">
    <source>
        <dbReference type="ARBA" id="ARBA00032637"/>
    </source>
</evidence>
<feature type="compositionally biased region" description="Basic and acidic residues" evidence="13">
    <location>
        <begin position="453"/>
        <end position="468"/>
    </location>
</feature>
<dbReference type="InterPro" id="IPR036457">
    <property type="entry name" value="PPM-type-like_dom_sf"/>
</dbReference>
<evidence type="ECO:0000256" key="13">
    <source>
        <dbReference type="SAM" id="MobiDB-lite"/>
    </source>
</evidence>
<gene>
    <name evidence="17" type="ORF">SCODWIG_02784</name>
</gene>
<feature type="region of interest" description="Disordered" evidence="13">
    <location>
        <begin position="728"/>
        <end position="759"/>
    </location>
</feature>
<feature type="compositionally biased region" description="Polar residues" evidence="13">
    <location>
        <begin position="220"/>
        <end position="231"/>
    </location>
</feature>
<feature type="domain" description="Guanylate cyclase" evidence="14">
    <location>
        <begin position="1951"/>
        <end position="2088"/>
    </location>
</feature>
<evidence type="ECO:0000256" key="10">
    <source>
        <dbReference type="ARBA" id="ARBA00023239"/>
    </source>
</evidence>
<keyword evidence="7" id="KW-0677">Repeat</keyword>
<dbReference type="InterPro" id="IPR003591">
    <property type="entry name" value="Leu-rich_rpt_typical-subtyp"/>
</dbReference>
<dbReference type="PROSITE" id="PS50200">
    <property type="entry name" value="RA"/>
    <property type="match status" value="1"/>
</dbReference>
<dbReference type="PROSITE" id="PS51450">
    <property type="entry name" value="LRR"/>
    <property type="match status" value="5"/>
</dbReference>
<dbReference type="InterPro" id="IPR000159">
    <property type="entry name" value="RA_dom"/>
</dbReference>
<dbReference type="SUPFAM" id="SSF52058">
    <property type="entry name" value="L domain-like"/>
    <property type="match status" value="1"/>
</dbReference>
<feature type="compositionally biased region" description="Polar residues" evidence="13">
    <location>
        <begin position="356"/>
        <end position="380"/>
    </location>
</feature>
<dbReference type="InterPro" id="IPR048580">
    <property type="entry name" value="CYAA_C"/>
</dbReference>
<dbReference type="EMBL" id="UFAJ01000538">
    <property type="protein sequence ID" value="SSD61023.1"/>
    <property type="molecule type" value="Genomic_DNA"/>
</dbReference>
<dbReference type="CDD" id="cd00143">
    <property type="entry name" value="PP2Cc"/>
    <property type="match status" value="1"/>
</dbReference>
<dbReference type="GO" id="GO:0005737">
    <property type="term" value="C:cytoplasm"/>
    <property type="evidence" value="ECO:0007669"/>
    <property type="project" value="TreeGrafter"/>
</dbReference>
<evidence type="ECO:0000313" key="17">
    <source>
        <dbReference type="EMBL" id="SSD61023.1"/>
    </source>
</evidence>
<dbReference type="PANTHER" id="PTHR48051">
    <property type="match status" value="1"/>
</dbReference>
<keyword evidence="8" id="KW-0460">Magnesium</keyword>
<dbReference type="SUPFAM" id="SSF81606">
    <property type="entry name" value="PP2C-like"/>
    <property type="match status" value="1"/>
</dbReference>
<evidence type="ECO:0000256" key="3">
    <source>
        <dbReference type="ARBA" id="ARBA00012201"/>
    </source>
</evidence>
<feature type="compositionally biased region" description="Low complexity" evidence="13">
    <location>
        <begin position="605"/>
        <end position="617"/>
    </location>
</feature>
<evidence type="ECO:0000256" key="9">
    <source>
        <dbReference type="ARBA" id="ARBA00022998"/>
    </source>
</evidence>
<evidence type="ECO:0000256" key="5">
    <source>
        <dbReference type="ARBA" id="ARBA00022614"/>
    </source>
</evidence>
<keyword evidence="6" id="KW-0479">Metal-binding</keyword>
<dbReference type="SMART" id="SM00364">
    <property type="entry name" value="LRR_BAC"/>
    <property type="match status" value="10"/>
</dbReference>
<dbReference type="InterPro" id="IPR001054">
    <property type="entry name" value="A/G_cyclase"/>
</dbReference>
<evidence type="ECO:0000259" key="16">
    <source>
        <dbReference type="PROSITE" id="PS51746"/>
    </source>
</evidence>
<dbReference type="InterPro" id="IPR001932">
    <property type="entry name" value="PPM-type_phosphatase-like_dom"/>
</dbReference>
<dbReference type="Pfam" id="PF21187">
    <property type="entry name" value="CYAA_C"/>
    <property type="match status" value="1"/>
</dbReference>
<dbReference type="CDD" id="cd07302">
    <property type="entry name" value="CHD"/>
    <property type="match status" value="1"/>
</dbReference>
<dbReference type="SMART" id="SM00365">
    <property type="entry name" value="LRR_SD22"/>
    <property type="match status" value="8"/>
</dbReference>
<dbReference type="GO" id="GO:0035556">
    <property type="term" value="P:intracellular signal transduction"/>
    <property type="evidence" value="ECO:0007669"/>
    <property type="project" value="InterPro"/>
</dbReference>
<evidence type="ECO:0000256" key="4">
    <source>
        <dbReference type="ARBA" id="ARBA00021420"/>
    </source>
</evidence>
<evidence type="ECO:0000256" key="2">
    <source>
        <dbReference type="ARBA" id="ARBA00005381"/>
    </source>
</evidence>
<dbReference type="PANTHER" id="PTHR48051:SF1">
    <property type="entry name" value="RAS SUPPRESSOR PROTEIN 1"/>
    <property type="match status" value="1"/>
</dbReference>
<dbReference type="PROSITE" id="PS50125">
    <property type="entry name" value="GUANYLATE_CYCLASE_2"/>
    <property type="match status" value="1"/>
</dbReference>
<sequence>MFNNINSNTSKGNEDRKLTAFKSNNSNITKTSTTNSEDTGLTNTHSFHRPFGNNTGKFANDPVPPLNKPVEPVFHNDLNHKKSSEYNATTKAPTSHVTNEVPKQQQQQPKHTKHKKKLGGFNLKKIGSSTTSLLLGNTNILHSLDTINNNYNINDNNIPTTITTTANNNNNNNNNDAISSGERKIKSNYKFGKHSNPTTIKNTATVNNNNYASDNEIDDSQSVYSNLSNSGNSIRRKMSSLVGGHVAHNHDNDARISSRHHSTATSTVSNGNNYNNPISTHNSNSHGSSDHTAPTDRKKSGLAPLTKTHSFFGLFSHNDHHNNNDNDKSYITSTNTNKDNKKNVLKQRSQRQQQQIGNTAANTSHHNATKKPSITNNSASKTHDGPLNSKNKAENVIMPVKSNLIKRTDTLRKPSRNISTKNITDTISPPSVSSSNMQNNNISNKNCDTLSLPEHDKGRNENDNKILDRQMPNATSAANDNTTGSILSYDSYNIDNKINSNNRTSTLFEGPTPLMKNVSATSRRNSDLSLKGIDNTITNIDEASSIVSHPTLQKAKTNWQAPQSWDIYNPEEEEGGITLNRKHIRKIPKHTNSSQDNSNDDVNKVSDNNNPNSSVKSTVIADKSSDNKGLDNLNIKKVSTDTVNPSSASPYIDNGHQNDKHQHQHHHHHHHHHHNNNDNTTENNDHIATKKEENLSGATNTVIINDNEDRIIPDKNIYEKFEDLSPFSSACPQDINPVNHKDNHHESTGPSPKNTTKNRNIELEEPLQKFHKIYTKPSTDYNNNRDNYSESDYYYNEDDICSDEDEIITRPLYSTFSKDSFLSTNADKLQDISSVYTTPNHTAINDKNTDVGTSSNSIANSVAANISSTLNLSKIHSNATKNMSTVNKGNPIFLVDKDEEIECFNYEKYYNDFSEVNLSRKFAIRIFNLSDGTFATLSAFLTSSVQELIPILKKKFNVSSSGVYQISLRIGKLSKVLRPHSKPISIQLRLLLLSGYKKFSDPLNILGVEDLSFVFQFLFHPLLTSQLTYEQESQLLRKGDFVHADLRDMDLTRPPIIFYQQASEIESLDASNNGNIFLPLDFIDTAINLSSLRMVNIRASKFPSNITEANKLVTLELCRNFIKKLPPNISQLENLTILNLQSNKLDRLPAGFAQLQHLQLLDLSSNRFTFYPEVINKCLNLLQIDLSYNKIQTIPKSINNLKKVAKMNISNNYLKVIDDFSGMDNLRTLNARYNKITAIKCNSPSLQNLYLTGNRISQFIDFLPNLRTLELQKNPLTVLRCHVDDIPLNLTTLCLNKANLSSVPSLIWQRFKSLKKLELNENNLTYLPDELSTLSKLLYLSANRNKLENIPESLTRLKNLKSLDLHSNNISELCKGFPNLELTTLNLSSNMLHSWQSNLTGLINDFVTNGGVSRSPLAKSLMFLSLADNRLNNSAWSWLNIFCNLKSLNLSYNQLSELNTSTLCNLTELYLSGNMLTTLSSDTISNALRNLKVLMVNNNKLLTLPAEISKLQQLSVFDVGDNQLKYNVSNYKYDWNWINNKELKYLNFSGNKRFEINSTVINGYDYSDLTNLRQLRVLGLMDVTLKTSKVPDEQFNLRLRTTESTINGMPYGVADTIGTRDYVTSRDVTFERFRGKPDEALICLYDGKNEIPNSNNKIPKVIRDIYDKLLIRMLEKYGDKEDSSIKKALRHSFLQLNKEINVLVHNNESLKSKDGNEVATGINNNTRLSAKDNMYADAEDSTLTVTDLSSGSTATVVYIKGGVIYTAGIGDSMAILTKNNGDHLVLTNEHVPNNEIEYNRLRISGGYVNNNKVDGVSEVSRAVGFFHLLPHIHASPDVSKVKITQSDKMLIIATKKLWKFIDYETACDIARANKLQPMLAAAKMKDYAISYGCTDIITVICLTLDKDHGGSNLSQFSLNRDDLINARFNSFEDTSLRRLQPEIQPPTGNVAIVFTDIKNSTALWESFPYAMRSAIKTHNSIMRRQLRIFGGYEVKTEGDAFMVAFPTPISALVWCLSVQLKLLEAAWPEEITSTQDGCEITNHIGHRIYYGLSVRMGIHWGRPVPEMDVVTQRMDYLGPVVNKAARVSGIADGGEITLSSDFVVEFQKIMKLHGKFVLSDQGNKESTMKEVYGDEFVGEVMEKEIQMLDDIGWEFRELGEQKLKGLESKEFITLVYPKILVDRFNFGSVENASSFFAKKTLFSFRQVTMRLENIITAINGCTADLQDKDQTSLIKFPESVQKSIFKQEEEADMIIFFDHLVTRLEALVVTLSLRQKVEGELKNNANRNQENKSVYELLDTLCEMAKANRKGQRE</sequence>
<dbReference type="SMART" id="SM00369">
    <property type="entry name" value="LRR_TYP"/>
    <property type="match status" value="11"/>
</dbReference>
<feature type="region of interest" description="Disordered" evidence="13">
    <location>
        <begin position="586"/>
        <end position="684"/>
    </location>
</feature>
<dbReference type="Gene3D" id="3.60.40.10">
    <property type="entry name" value="PPM-type phosphatase domain"/>
    <property type="match status" value="1"/>
</dbReference>
<feature type="region of interest" description="Disordered" evidence="13">
    <location>
        <begin position="317"/>
        <end position="484"/>
    </location>
</feature>
<evidence type="ECO:0000256" key="6">
    <source>
        <dbReference type="ARBA" id="ARBA00022723"/>
    </source>
</evidence>
<dbReference type="SMART" id="SM00332">
    <property type="entry name" value="PP2Cc"/>
    <property type="match status" value="1"/>
</dbReference>
<dbReference type="SUPFAM" id="SSF52047">
    <property type="entry name" value="RNI-like"/>
    <property type="match status" value="1"/>
</dbReference>
<dbReference type="EC" id="4.6.1.1" evidence="3"/>
<evidence type="ECO:0000256" key="7">
    <source>
        <dbReference type="ARBA" id="ARBA00022737"/>
    </source>
</evidence>
<dbReference type="VEuPathDB" id="FungiDB:SCODWIG_02784"/>
<dbReference type="GO" id="GO:0004016">
    <property type="term" value="F:adenylate cyclase activity"/>
    <property type="evidence" value="ECO:0007669"/>
    <property type="project" value="UniProtKB-EC"/>
</dbReference>
<dbReference type="PROSITE" id="PS51746">
    <property type="entry name" value="PPM_2"/>
    <property type="match status" value="1"/>
</dbReference>
<dbReference type="InterPro" id="IPR029787">
    <property type="entry name" value="Nucleotide_cyclase"/>
</dbReference>
<dbReference type="Gene3D" id="3.80.10.10">
    <property type="entry name" value="Ribonuclease Inhibitor"/>
    <property type="match status" value="4"/>
</dbReference>
<keyword evidence="9" id="KW-0115">cAMP biosynthesis</keyword>
<feature type="compositionally biased region" description="Polar residues" evidence="13">
    <location>
        <begin position="416"/>
        <end position="427"/>
    </location>
</feature>
<name>A0A376B8K0_9ASCO</name>
<evidence type="ECO:0000259" key="14">
    <source>
        <dbReference type="PROSITE" id="PS50125"/>
    </source>
</evidence>
<dbReference type="GO" id="GO:0006171">
    <property type="term" value="P:cAMP biosynthetic process"/>
    <property type="evidence" value="ECO:0007669"/>
    <property type="project" value="UniProtKB-KW"/>
</dbReference>
<feature type="domain" description="PPM-type phosphatase" evidence="16">
    <location>
        <begin position="1610"/>
        <end position="1904"/>
    </location>
</feature>
<dbReference type="SMART" id="SM00044">
    <property type="entry name" value="CYCc"/>
    <property type="match status" value="1"/>
</dbReference>
<evidence type="ECO:0000256" key="1">
    <source>
        <dbReference type="ARBA" id="ARBA00001593"/>
    </source>
</evidence>
<feature type="region of interest" description="Disordered" evidence="13">
    <location>
        <begin position="80"/>
        <end position="117"/>
    </location>
</feature>
<feature type="compositionally biased region" description="Polar residues" evidence="13">
    <location>
        <begin position="1"/>
        <end position="11"/>
    </location>
</feature>
<keyword evidence="18" id="KW-1185">Reference proteome</keyword>
<proteinExistence type="inferred from homology"/>
<feature type="compositionally biased region" description="Polar residues" evidence="13">
    <location>
        <begin position="748"/>
        <end position="758"/>
    </location>
</feature>
<evidence type="ECO:0000259" key="15">
    <source>
        <dbReference type="PROSITE" id="PS50200"/>
    </source>
</evidence>
<feature type="compositionally biased region" description="Polar residues" evidence="13">
    <location>
        <begin position="85"/>
        <end position="98"/>
    </location>
</feature>